<geneLocation type="plasmid" evidence="3"/>
<organism evidence="2 3">
    <name type="scientific">Pseudomonas mandelii JR-1</name>
    <dbReference type="NCBI Taxonomy" id="1147786"/>
    <lineage>
        <taxon>Bacteria</taxon>
        <taxon>Pseudomonadati</taxon>
        <taxon>Pseudomonadota</taxon>
        <taxon>Gammaproteobacteria</taxon>
        <taxon>Pseudomonadales</taxon>
        <taxon>Pseudomonadaceae</taxon>
        <taxon>Pseudomonas</taxon>
    </lineage>
</organism>
<evidence type="ECO:0000313" key="2">
    <source>
        <dbReference type="EMBL" id="AHZ73652.1"/>
    </source>
</evidence>
<dbReference type="Proteomes" id="UP000026913">
    <property type="component" value="Plasmid unnamed"/>
</dbReference>
<feature type="domain" description="MvaT DNA-binding" evidence="1">
    <location>
        <begin position="80"/>
        <end position="116"/>
    </location>
</feature>
<dbReference type="Pfam" id="PF22055">
    <property type="entry name" value="MvaT_DBD"/>
    <property type="match status" value="1"/>
</dbReference>
<dbReference type="RefSeq" id="WP_010466499.1">
    <property type="nucleotide sequence ID" value="NZ_CP005961.1"/>
</dbReference>
<dbReference type="AlphaFoldDB" id="A0A024ELJ8"/>
<dbReference type="KEGG" id="pman:OU5_P0400"/>
<reference evidence="2 3" key="1">
    <citation type="journal article" date="2012" name="J. Bacteriol.">
        <title>Genome sequence of cold-adapted Pseudomonas mandelii strain JR-1.</title>
        <authorList>
            <person name="Jang S.H."/>
            <person name="Kim J."/>
            <person name="Kim J."/>
            <person name="Hong S."/>
            <person name="Lee C."/>
        </authorList>
    </citation>
    <scope>NUCLEOTIDE SEQUENCE [LARGE SCALE GENOMIC DNA]</scope>
    <source>
        <strain evidence="2 3">JR-1</strain>
        <plasmid evidence="3">Plasmid</plasmid>
    </source>
</reference>
<dbReference type="EMBL" id="CP005961">
    <property type="protein sequence ID" value="AHZ73652.1"/>
    <property type="molecule type" value="Genomic_DNA"/>
</dbReference>
<evidence type="ECO:0000259" key="1">
    <source>
        <dbReference type="Pfam" id="PF22055"/>
    </source>
</evidence>
<protein>
    <submittedName>
        <fullName evidence="2">H-NS family protein MvaT</fullName>
    </submittedName>
</protein>
<dbReference type="CDD" id="cd16170">
    <property type="entry name" value="MvaT_DBD"/>
    <property type="match status" value="1"/>
</dbReference>
<evidence type="ECO:0000313" key="3">
    <source>
        <dbReference type="Proteomes" id="UP000026913"/>
    </source>
</evidence>
<accession>A0A024ELJ8</accession>
<name>A0A024ELJ8_9PSED</name>
<gene>
    <name evidence="2" type="ORF">OU5_P0400</name>
</gene>
<dbReference type="HOGENOM" id="CLU_164762_0_0_6"/>
<dbReference type="OrthoDB" id="6367018at2"/>
<sequence>MSLINEYRSTEENIKALQRRLDELSSNERLQAELEFARKLRDLMGQHNKSLRDIILLLDPQALKRSGAKPVAQRRQRVVKVYKNPHTGETVQTKGGNHKLLKSWKEKYGAGEVEKWLQA</sequence>
<dbReference type="NCBIfam" id="NF041859">
    <property type="entry name" value="silencer_MvaTU"/>
    <property type="match status" value="1"/>
</dbReference>
<dbReference type="InterPro" id="IPR035616">
    <property type="entry name" value="MvaT_DBD"/>
</dbReference>
<proteinExistence type="predicted"/>
<keyword evidence="2" id="KW-0614">Plasmid</keyword>